<feature type="domain" description="Glycosyl-hydrolase 97 C-terminal oligomerisation" evidence="6">
    <location>
        <begin position="558"/>
        <end position="649"/>
    </location>
</feature>
<name>A0ABS0XNP9_9SPHN</name>
<evidence type="ECO:0000259" key="6">
    <source>
        <dbReference type="Pfam" id="PF14509"/>
    </source>
</evidence>
<evidence type="ECO:0000256" key="3">
    <source>
        <dbReference type="SAM" id="SignalP"/>
    </source>
</evidence>
<keyword evidence="2" id="KW-0326">Glycosidase</keyword>
<feature type="chain" id="PRO_5046463257" evidence="3">
    <location>
        <begin position="22"/>
        <end position="653"/>
    </location>
</feature>
<evidence type="ECO:0000256" key="1">
    <source>
        <dbReference type="ARBA" id="ARBA00022801"/>
    </source>
</evidence>
<dbReference type="InterPro" id="IPR029483">
    <property type="entry name" value="GH97_C"/>
</dbReference>
<evidence type="ECO:0000313" key="7">
    <source>
        <dbReference type="EMBL" id="MBJ6121658.1"/>
    </source>
</evidence>
<dbReference type="Gene3D" id="2.70.98.10">
    <property type="match status" value="1"/>
</dbReference>
<dbReference type="InterPro" id="IPR029486">
    <property type="entry name" value="GH97_N"/>
</dbReference>
<feature type="signal peptide" evidence="3">
    <location>
        <begin position="1"/>
        <end position="21"/>
    </location>
</feature>
<dbReference type="Gene3D" id="3.20.20.70">
    <property type="entry name" value="Aldolase class I"/>
    <property type="match status" value="1"/>
</dbReference>
<dbReference type="InterPro" id="IPR013780">
    <property type="entry name" value="Glyco_hydro_b"/>
</dbReference>
<dbReference type="PANTHER" id="PTHR35803:SF2">
    <property type="entry name" value="RETAINING ALPHA-GALACTOSIDASE"/>
    <property type="match status" value="1"/>
</dbReference>
<keyword evidence="1 7" id="KW-0378">Hydrolase</keyword>
<dbReference type="Pfam" id="PF10566">
    <property type="entry name" value="Glyco_hydro_97"/>
    <property type="match status" value="1"/>
</dbReference>
<dbReference type="SUPFAM" id="SSF51445">
    <property type="entry name" value="(Trans)glycosidases"/>
    <property type="match status" value="1"/>
</dbReference>
<dbReference type="EMBL" id="JAELXS010000003">
    <property type="protein sequence ID" value="MBJ6121658.1"/>
    <property type="molecule type" value="Genomic_DNA"/>
</dbReference>
<evidence type="ECO:0000313" key="8">
    <source>
        <dbReference type="Proteomes" id="UP000640426"/>
    </source>
</evidence>
<keyword evidence="3" id="KW-0732">Signal</keyword>
<dbReference type="InterPro" id="IPR013785">
    <property type="entry name" value="Aldolase_TIM"/>
</dbReference>
<evidence type="ECO:0000259" key="5">
    <source>
        <dbReference type="Pfam" id="PF14508"/>
    </source>
</evidence>
<dbReference type="GO" id="GO:0016787">
    <property type="term" value="F:hydrolase activity"/>
    <property type="evidence" value="ECO:0007669"/>
    <property type="project" value="UniProtKB-KW"/>
</dbReference>
<protein>
    <submittedName>
        <fullName evidence="7">Glycoside hydrolase family 97 protein</fullName>
    </submittedName>
</protein>
<dbReference type="InterPro" id="IPR014718">
    <property type="entry name" value="GH-type_carb-bd"/>
</dbReference>
<dbReference type="PANTHER" id="PTHR35803">
    <property type="entry name" value="GLUCAN 1,4-ALPHA-GLUCOSIDASE SUSB-RELATED"/>
    <property type="match status" value="1"/>
</dbReference>
<dbReference type="InterPro" id="IPR019563">
    <property type="entry name" value="GH97_catalytic"/>
</dbReference>
<sequence length="653" mass="71183">MRLGTILLGNVAIIIAAPAAAQNRLDLASPDGTITLSIASDGNGPPKYEVTRHGEAVLAPSPLGFDFTDGSRTDALRMAEVRRAAVDRTVPLVATKAASARDHYNELVVSLADPAGKRGPIELDLRAYDDGIAFRYRLPGGDQPIAIREERTGFYFPTNDRCWGLNVGRATSSHEGEYDPVRVSQVRPMHMFDPGMLCKTGSDRTSFVIAEAGLANYAGLYLRGREDGGLGLDTRLAPLPGELRTAVRAAAGQSLTSSWRVVMMADRAGDLIASNLIGNLNPPATGDWRWIQPGKSAWDWWSGPYFPGQAQAAMNMADLKKLIDFAGASGLRYMLIDEGWALNSGVGGSAPADTDITKTQAGLDMPDLVRYAAARKVDLMLWLQWSQLDARMAEAMDQYARWGIKGIKVDFMDRNDQVMVDYYHRVLAEAAKRHLLVDLHGAYQPTGLNRTYPNYVTQEGVMGAEYNKWSKRVTATHNVSLAFTRMVLGPLDYTPGGFRNRTPADFKPVNSPPQVQTTRGQALAMYVVYESPVQMVSDSPDAYRGQPEFAFVRDVPTTWDETRFLDGDIGSHVVVARRKGRDWYIGAMNGAEGRTVTLPLAFLGKGRFAATIWQDGARADKVALTEHSVGANDTLTLQLAAAGGAAVRLRAGR</sequence>
<comment type="caution">
    <text evidence="7">The sequence shown here is derived from an EMBL/GenBank/DDBJ whole genome shotgun (WGS) entry which is preliminary data.</text>
</comment>
<dbReference type="RefSeq" id="WP_199036648.1">
    <property type="nucleotide sequence ID" value="NZ_JAELXS010000003.1"/>
</dbReference>
<dbReference type="Proteomes" id="UP000640426">
    <property type="component" value="Unassembled WGS sequence"/>
</dbReference>
<dbReference type="Gene3D" id="2.60.40.1180">
    <property type="entry name" value="Golgi alpha-mannosidase II"/>
    <property type="match status" value="1"/>
</dbReference>
<evidence type="ECO:0000259" key="4">
    <source>
        <dbReference type="Pfam" id="PF10566"/>
    </source>
</evidence>
<feature type="domain" description="Glycosyl-hydrolase 97 N-terminal" evidence="5">
    <location>
        <begin position="27"/>
        <end position="283"/>
    </location>
</feature>
<dbReference type="Pfam" id="PF14509">
    <property type="entry name" value="GH97_C"/>
    <property type="match status" value="1"/>
</dbReference>
<dbReference type="InterPro" id="IPR052720">
    <property type="entry name" value="Glycosyl_hydrolase_97"/>
</dbReference>
<dbReference type="InterPro" id="IPR017853">
    <property type="entry name" value="GH"/>
</dbReference>
<gene>
    <name evidence="7" type="ORF">JAO74_07625</name>
</gene>
<evidence type="ECO:0000256" key="2">
    <source>
        <dbReference type="ARBA" id="ARBA00023295"/>
    </source>
</evidence>
<accession>A0ABS0XNP9</accession>
<keyword evidence="8" id="KW-1185">Reference proteome</keyword>
<reference evidence="8" key="1">
    <citation type="submission" date="2020-12" db="EMBL/GenBank/DDBJ databases">
        <title>Hymenobacter sp.</title>
        <authorList>
            <person name="Kim M.K."/>
        </authorList>
    </citation>
    <scope>NUCLEOTIDE SEQUENCE [LARGE SCALE GENOMIC DNA]</scope>
    <source>
        <strain evidence="8">BT553</strain>
    </source>
</reference>
<feature type="domain" description="Glycosyl-hydrolase 97 catalytic" evidence="4">
    <location>
        <begin position="306"/>
        <end position="461"/>
    </location>
</feature>
<dbReference type="Pfam" id="PF14508">
    <property type="entry name" value="GH97_N"/>
    <property type="match status" value="1"/>
</dbReference>
<proteinExistence type="predicted"/>
<organism evidence="7 8">
    <name type="scientific">Sphingomonas mollis</name>
    <dbReference type="NCBI Taxonomy" id="2795726"/>
    <lineage>
        <taxon>Bacteria</taxon>
        <taxon>Pseudomonadati</taxon>
        <taxon>Pseudomonadota</taxon>
        <taxon>Alphaproteobacteria</taxon>
        <taxon>Sphingomonadales</taxon>
        <taxon>Sphingomonadaceae</taxon>
        <taxon>Sphingomonas</taxon>
    </lineage>
</organism>